<evidence type="ECO:0000313" key="2">
    <source>
        <dbReference type="Proteomes" id="UP000002420"/>
    </source>
</evidence>
<dbReference type="EMBL" id="CP001089">
    <property type="protein sequence ID" value="ACD96690.1"/>
    <property type="molecule type" value="Genomic_DNA"/>
</dbReference>
<dbReference type="HOGENOM" id="CLU_2000630_0_0_7"/>
<dbReference type="RefSeq" id="WP_012471015.1">
    <property type="nucleotide sequence ID" value="NC_010814.1"/>
</dbReference>
<name>B3E8L4_TRIL1</name>
<evidence type="ECO:0000313" key="1">
    <source>
        <dbReference type="EMBL" id="ACD96690.1"/>
    </source>
</evidence>
<accession>B3E8L4</accession>
<sequence>MPAVVSFSCASPAASVTFTHRPRPDQSERAWLQAIGKTTAGLPIAQTPRAKTQTIPVSWDNMPRANRDSLLSFFDAMNAMATLFTVTFSDGSTITARFAEPELTITEKSTDVFQVTVKLLVITP</sequence>
<keyword evidence="2" id="KW-1185">Reference proteome</keyword>
<dbReference type="KEGG" id="glo:Glov_2984"/>
<dbReference type="Proteomes" id="UP000002420">
    <property type="component" value="Chromosome"/>
</dbReference>
<dbReference type="AlphaFoldDB" id="B3E8L4"/>
<gene>
    <name evidence="1" type="ordered locus">Glov_2984</name>
</gene>
<protein>
    <submittedName>
        <fullName evidence="1">Uncharacterized protein</fullName>
    </submittedName>
</protein>
<dbReference type="STRING" id="398767.Glov_2984"/>
<organism evidence="1 2">
    <name type="scientific">Trichlorobacter lovleyi (strain ATCC BAA-1151 / DSM 17278 / SZ)</name>
    <name type="common">Geobacter lovleyi</name>
    <dbReference type="NCBI Taxonomy" id="398767"/>
    <lineage>
        <taxon>Bacteria</taxon>
        <taxon>Pseudomonadati</taxon>
        <taxon>Thermodesulfobacteriota</taxon>
        <taxon>Desulfuromonadia</taxon>
        <taxon>Geobacterales</taxon>
        <taxon>Geobacteraceae</taxon>
        <taxon>Trichlorobacter</taxon>
    </lineage>
</organism>
<proteinExistence type="predicted"/>
<reference evidence="1 2" key="1">
    <citation type="submission" date="2008-05" db="EMBL/GenBank/DDBJ databases">
        <title>Complete sequence of chromosome of Geobacter lovleyi SZ.</title>
        <authorList>
            <consortium name="US DOE Joint Genome Institute"/>
            <person name="Lucas S."/>
            <person name="Copeland A."/>
            <person name="Lapidus A."/>
            <person name="Glavina del Rio T."/>
            <person name="Dalin E."/>
            <person name="Tice H."/>
            <person name="Bruce D."/>
            <person name="Goodwin L."/>
            <person name="Pitluck S."/>
            <person name="Chertkov O."/>
            <person name="Meincke L."/>
            <person name="Brettin T."/>
            <person name="Detter J.C."/>
            <person name="Han C."/>
            <person name="Tapia R."/>
            <person name="Kuske C.R."/>
            <person name="Schmutz J."/>
            <person name="Larimer F."/>
            <person name="Land M."/>
            <person name="Hauser L."/>
            <person name="Kyrpides N."/>
            <person name="Mikhailova N."/>
            <person name="Sung Y."/>
            <person name="Fletcher K.E."/>
            <person name="Ritalahti K.M."/>
            <person name="Loeffler F.E."/>
            <person name="Richardson P."/>
        </authorList>
    </citation>
    <scope>NUCLEOTIDE SEQUENCE [LARGE SCALE GENOMIC DNA]</scope>
    <source>
        <strain evidence="2">ATCC BAA-1151 / DSM 17278 / SZ</strain>
    </source>
</reference>